<dbReference type="InterPro" id="IPR004090">
    <property type="entry name" value="Chemotax_Me-accpt_rcpt"/>
</dbReference>
<dbReference type="SMART" id="SM00283">
    <property type="entry name" value="MA"/>
    <property type="match status" value="1"/>
</dbReference>
<evidence type="ECO:0000256" key="4">
    <source>
        <dbReference type="SAM" id="Phobius"/>
    </source>
</evidence>
<protein>
    <recommendedName>
        <fullName evidence="5">Methyl-accepting transducer domain-containing protein</fullName>
    </recommendedName>
</protein>
<feature type="transmembrane region" description="Helical" evidence="4">
    <location>
        <begin position="76"/>
        <end position="107"/>
    </location>
</feature>
<feature type="transmembrane region" description="Helical" evidence="4">
    <location>
        <begin position="17"/>
        <end position="36"/>
    </location>
</feature>
<evidence type="ECO:0000313" key="6">
    <source>
        <dbReference type="EMBL" id="MBS2970221.1"/>
    </source>
</evidence>
<reference evidence="6 7" key="1">
    <citation type="submission" date="2021-04" db="EMBL/GenBank/DDBJ databases">
        <title>Metabacillus sp. strain KIGAM252 whole genome sequence.</title>
        <authorList>
            <person name="Seo M.-J."/>
            <person name="Cho E.-S."/>
            <person name="Hwang C.Y."/>
            <person name="Yoon D.J."/>
        </authorList>
    </citation>
    <scope>NUCLEOTIDE SEQUENCE [LARGE SCALE GENOMIC DNA]</scope>
    <source>
        <strain evidence="6 7">KIGAM252</strain>
    </source>
</reference>
<keyword evidence="1 3" id="KW-0807">Transducer</keyword>
<sequence length="493" mass="54462">MQNVQQIIEADIKKKNLLMYTAFSISLVLALLKSIGTKETETIILFASELILFTVVFFLCQKILKKYILFPYTSAVLVNVFTITGIYVAGGGWTVVIVTFFLAIFAAVHFRRLIFAIGFTLGFVTIILAALHSTKELASIQANVATVILAYGLSGLILSVLIHLNRKQSDHVQQLVLETETKAAEESRQAAKLHDSMKHILESVSVASERIQSNLRAQSDMKAGLNEIASGSYQQTEQISNISQNTSASHEMMMKLSNQMKELLEEAGQTQKITGEGESKVSYFTQDVTEIKVTISDLNRSFQELSEKVKETNSFSNSIKQISEQTNLLALNASIEAARAGEAGKGFSVVAEEIRKLAEMTNKTAESITANLLQVNHDNSLTLKKMEESERKIVKVLGSSEDVGKYFETLKRMIQKMNEDFLHTEVVYSKVVDSSSEVEKSTAELAAIIEESSAGLEEMNASVETLTTDNELISDLMIQTSGKAKEIMNAHQN</sequence>
<evidence type="ECO:0000259" key="5">
    <source>
        <dbReference type="PROSITE" id="PS50111"/>
    </source>
</evidence>
<dbReference type="SUPFAM" id="SSF58104">
    <property type="entry name" value="Methyl-accepting chemotaxis protein (MCP) signaling domain"/>
    <property type="match status" value="1"/>
</dbReference>
<evidence type="ECO:0000313" key="7">
    <source>
        <dbReference type="Proteomes" id="UP000682403"/>
    </source>
</evidence>
<gene>
    <name evidence="6" type="ORF">J9317_15855</name>
</gene>
<proteinExistence type="inferred from homology"/>
<dbReference type="PANTHER" id="PTHR32089:SF112">
    <property type="entry name" value="LYSOZYME-LIKE PROTEIN-RELATED"/>
    <property type="match status" value="1"/>
</dbReference>
<accession>A0ABS5LHX7</accession>
<dbReference type="PRINTS" id="PR00260">
    <property type="entry name" value="CHEMTRNSDUCR"/>
</dbReference>
<dbReference type="PROSITE" id="PS50111">
    <property type="entry name" value="CHEMOTAXIS_TRANSDUC_2"/>
    <property type="match status" value="1"/>
</dbReference>
<comment type="similarity">
    <text evidence="2">Belongs to the methyl-accepting chemotaxis (MCP) protein family.</text>
</comment>
<dbReference type="PANTHER" id="PTHR32089">
    <property type="entry name" value="METHYL-ACCEPTING CHEMOTAXIS PROTEIN MCPB"/>
    <property type="match status" value="1"/>
</dbReference>
<dbReference type="InterPro" id="IPR004089">
    <property type="entry name" value="MCPsignal_dom"/>
</dbReference>
<dbReference type="Proteomes" id="UP000682403">
    <property type="component" value="Unassembled WGS sequence"/>
</dbReference>
<dbReference type="EMBL" id="JAGVRK010000001">
    <property type="protein sequence ID" value="MBS2970221.1"/>
    <property type="molecule type" value="Genomic_DNA"/>
</dbReference>
<evidence type="ECO:0000256" key="2">
    <source>
        <dbReference type="ARBA" id="ARBA00029447"/>
    </source>
</evidence>
<dbReference type="Gene3D" id="1.10.287.950">
    <property type="entry name" value="Methyl-accepting chemotaxis protein"/>
    <property type="match status" value="1"/>
</dbReference>
<keyword evidence="4" id="KW-1133">Transmembrane helix</keyword>
<evidence type="ECO:0000256" key="1">
    <source>
        <dbReference type="ARBA" id="ARBA00023224"/>
    </source>
</evidence>
<evidence type="ECO:0000256" key="3">
    <source>
        <dbReference type="PROSITE-ProRule" id="PRU00284"/>
    </source>
</evidence>
<dbReference type="RefSeq" id="WP_211560190.1">
    <property type="nucleotide sequence ID" value="NZ_JAGVRK010000001.1"/>
</dbReference>
<feature type="domain" description="Methyl-accepting transducer" evidence="5">
    <location>
        <begin position="210"/>
        <end position="460"/>
    </location>
</feature>
<feature type="transmembrane region" description="Helical" evidence="4">
    <location>
        <begin position="113"/>
        <end position="131"/>
    </location>
</feature>
<dbReference type="Pfam" id="PF00015">
    <property type="entry name" value="MCPsignal"/>
    <property type="match status" value="1"/>
</dbReference>
<comment type="caution">
    <text evidence="6">The sequence shown here is derived from an EMBL/GenBank/DDBJ whole genome shotgun (WGS) entry which is preliminary data.</text>
</comment>
<keyword evidence="7" id="KW-1185">Reference proteome</keyword>
<name>A0ABS5LHX7_9BACI</name>
<keyword evidence="4" id="KW-0472">Membrane</keyword>
<keyword evidence="4" id="KW-0812">Transmembrane</keyword>
<organism evidence="6 7">
    <name type="scientific">Metabacillus flavus</name>
    <dbReference type="NCBI Taxonomy" id="2823519"/>
    <lineage>
        <taxon>Bacteria</taxon>
        <taxon>Bacillati</taxon>
        <taxon>Bacillota</taxon>
        <taxon>Bacilli</taxon>
        <taxon>Bacillales</taxon>
        <taxon>Bacillaceae</taxon>
        <taxon>Metabacillus</taxon>
    </lineage>
</organism>
<feature type="transmembrane region" description="Helical" evidence="4">
    <location>
        <begin position="143"/>
        <end position="164"/>
    </location>
</feature>
<feature type="transmembrane region" description="Helical" evidence="4">
    <location>
        <begin position="42"/>
        <end position="64"/>
    </location>
</feature>